<organism evidence="3 4">
    <name type="scientific">Delitschia confertaspora ATCC 74209</name>
    <dbReference type="NCBI Taxonomy" id="1513339"/>
    <lineage>
        <taxon>Eukaryota</taxon>
        <taxon>Fungi</taxon>
        <taxon>Dikarya</taxon>
        <taxon>Ascomycota</taxon>
        <taxon>Pezizomycotina</taxon>
        <taxon>Dothideomycetes</taxon>
        <taxon>Pleosporomycetidae</taxon>
        <taxon>Pleosporales</taxon>
        <taxon>Delitschiaceae</taxon>
        <taxon>Delitschia</taxon>
    </lineage>
</organism>
<feature type="coiled-coil region" evidence="1">
    <location>
        <begin position="329"/>
        <end position="375"/>
    </location>
</feature>
<feature type="region of interest" description="Disordered" evidence="2">
    <location>
        <begin position="407"/>
        <end position="448"/>
    </location>
</feature>
<sequence>MNDYLGCNSFFWDPSFPHRHCPPHERAHLYKDASQRRRAERATRRRRSFHDRAQKTQLLFPPQPQLSDLPRATKVTSSYFSYLLHRHSTGQYHISELEHGERRPYQNPTPEKHRQKSRDFEWAYPDYHTPSSPSSFPDGYEYSDSIPRPPSPSYEHMKGEENNSTGNEPFGLRAPIPEQRGYACTVTSTDEEARGRTTSPDSPELETTHDNENNPGVLGGFGSSISAPGSLSEAPDPWLPGKRESSDDDVCGGHDNDSDMDVEEDISIDHHDPLTDNGTSRRSQQYTCRKGKNTAPESHHNILPRWKDLLEREARLAKAQTNFQALVGREEQRLKVEKERLEQQDYELRMQQRNLDADKAALQQEKNRLAHAQDRRPRSSFFSRRQHVWPDNDIWDENTDGYGSEAGIGNDGMDMDMDGGHDQPESGFCHNSRERRGGVSQDKDTDSKDNCPSCGSYWASLPTTHLTPSSPSILYPTPSGLATHLIDSNTLYISAVQSFFLRPGMRSPDFRYLGHDDIIKYNTIGFFLASFCIPLSYRLPPPSPPSPFHVFPNFAPPRSPFSSTGKLLLLPDLDSVPREKIERLRDHLHKKEVLRWHPDQFNKRVTEDQEIEFSSPDGSGRRITMGERDIGRVVDEVVRELKKDCEDALGMG</sequence>
<evidence type="ECO:0000256" key="1">
    <source>
        <dbReference type="SAM" id="Coils"/>
    </source>
</evidence>
<dbReference type="EMBL" id="ML994003">
    <property type="protein sequence ID" value="KAF2200833.1"/>
    <property type="molecule type" value="Genomic_DNA"/>
</dbReference>
<evidence type="ECO:0000313" key="4">
    <source>
        <dbReference type="Proteomes" id="UP000799536"/>
    </source>
</evidence>
<keyword evidence="1" id="KW-0175">Coiled coil</keyword>
<feature type="compositionally biased region" description="Basic and acidic residues" evidence="2">
    <location>
        <begin position="431"/>
        <end position="448"/>
    </location>
</feature>
<feature type="compositionally biased region" description="Basic and acidic residues" evidence="2">
    <location>
        <begin position="241"/>
        <end position="257"/>
    </location>
</feature>
<dbReference type="Proteomes" id="UP000799536">
    <property type="component" value="Unassembled WGS sequence"/>
</dbReference>
<accession>A0A9P4JQN6</accession>
<evidence type="ECO:0000256" key="2">
    <source>
        <dbReference type="SAM" id="MobiDB-lite"/>
    </source>
</evidence>
<name>A0A9P4JQN6_9PLEO</name>
<feature type="compositionally biased region" description="Basic and acidic residues" evidence="2">
    <location>
        <begin position="32"/>
        <end position="42"/>
    </location>
</feature>
<feature type="region of interest" description="Disordered" evidence="2">
    <location>
        <begin position="32"/>
        <end position="56"/>
    </location>
</feature>
<dbReference type="OrthoDB" id="10462140at2759"/>
<feature type="compositionally biased region" description="Polar residues" evidence="2">
    <location>
        <begin position="276"/>
        <end position="287"/>
    </location>
</feature>
<feature type="region of interest" description="Disordered" evidence="2">
    <location>
        <begin position="96"/>
        <end position="301"/>
    </location>
</feature>
<proteinExistence type="predicted"/>
<protein>
    <submittedName>
        <fullName evidence="3">Uncharacterized protein</fullName>
    </submittedName>
</protein>
<gene>
    <name evidence="3" type="ORF">GQ43DRAFT_57774</name>
</gene>
<comment type="caution">
    <text evidence="3">The sequence shown here is derived from an EMBL/GenBank/DDBJ whole genome shotgun (WGS) entry which is preliminary data.</text>
</comment>
<keyword evidence="4" id="KW-1185">Reference proteome</keyword>
<evidence type="ECO:0000313" key="3">
    <source>
        <dbReference type="EMBL" id="KAF2200833.1"/>
    </source>
</evidence>
<dbReference type="AlphaFoldDB" id="A0A9P4JQN6"/>
<reference evidence="3" key="1">
    <citation type="journal article" date="2020" name="Stud. Mycol.">
        <title>101 Dothideomycetes genomes: a test case for predicting lifestyles and emergence of pathogens.</title>
        <authorList>
            <person name="Haridas S."/>
            <person name="Albert R."/>
            <person name="Binder M."/>
            <person name="Bloem J."/>
            <person name="Labutti K."/>
            <person name="Salamov A."/>
            <person name="Andreopoulos B."/>
            <person name="Baker S."/>
            <person name="Barry K."/>
            <person name="Bills G."/>
            <person name="Bluhm B."/>
            <person name="Cannon C."/>
            <person name="Castanera R."/>
            <person name="Culley D."/>
            <person name="Daum C."/>
            <person name="Ezra D."/>
            <person name="Gonzalez J."/>
            <person name="Henrissat B."/>
            <person name="Kuo A."/>
            <person name="Liang C."/>
            <person name="Lipzen A."/>
            <person name="Lutzoni F."/>
            <person name="Magnuson J."/>
            <person name="Mondo S."/>
            <person name="Nolan M."/>
            <person name="Ohm R."/>
            <person name="Pangilinan J."/>
            <person name="Park H.-J."/>
            <person name="Ramirez L."/>
            <person name="Alfaro M."/>
            <person name="Sun H."/>
            <person name="Tritt A."/>
            <person name="Yoshinaga Y."/>
            <person name="Zwiers L.-H."/>
            <person name="Turgeon B."/>
            <person name="Goodwin S."/>
            <person name="Spatafora J."/>
            <person name="Crous P."/>
            <person name="Grigoriev I."/>
        </authorList>
    </citation>
    <scope>NUCLEOTIDE SEQUENCE</scope>
    <source>
        <strain evidence="3">ATCC 74209</strain>
    </source>
</reference>